<proteinExistence type="predicted"/>
<evidence type="ECO:0008006" key="3">
    <source>
        <dbReference type="Google" id="ProtNLM"/>
    </source>
</evidence>
<dbReference type="RefSeq" id="WP_093791392.1">
    <property type="nucleotide sequence ID" value="NZ_CP155571.1"/>
</dbReference>
<evidence type="ECO:0000313" key="1">
    <source>
        <dbReference type="EMBL" id="XFO72776.1"/>
    </source>
</evidence>
<keyword evidence="2" id="KW-1185">Reference proteome</keyword>
<sequence length="139" mass="15789">MPNNTCQEFARILGSTIIMSSESSCVVSRMRDIAVTILGRTSTSPLTLAAMFSYESPDDQGRTLNLGETVILPREVNPFIDVLRDNGIIITALHNHWLFERLRLMYIHFEVIDNPLSFARNVAEAFEILNFRITENTLE</sequence>
<name>A0ABZ3J4E1_SPOA4</name>
<dbReference type="InterPro" id="IPR011094">
    <property type="entry name" value="Uncharacterised_LppY/LpqO"/>
</dbReference>
<protein>
    <recommendedName>
        <fullName evidence="3">DUF1259 domain-containing protein</fullName>
    </recommendedName>
</protein>
<evidence type="ECO:0000313" key="2">
    <source>
        <dbReference type="Proteomes" id="UP000216052"/>
    </source>
</evidence>
<reference evidence="1" key="1">
    <citation type="submission" date="2024-05" db="EMBL/GenBank/DDBJ databases">
        <title>Isolation and characterization of Sporomusa carbonis sp. nov., a carboxydotrophic hydrogenogen in the genus of Sporomusa isolated from a charcoal burning pile.</title>
        <authorList>
            <person name="Boeer T."/>
            <person name="Rosenbaum F."/>
            <person name="Eysell L."/>
            <person name="Mueller V."/>
            <person name="Daniel R."/>
            <person name="Poehlein A."/>
        </authorList>
    </citation>
    <scope>NUCLEOTIDE SEQUENCE [LARGE SCALE GENOMIC DNA]</scope>
    <source>
        <strain evidence="1">DSM 3132</strain>
    </source>
</reference>
<accession>A0ABZ3J4E1</accession>
<dbReference type="Proteomes" id="UP000216052">
    <property type="component" value="Chromosome"/>
</dbReference>
<dbReference type="EMBL" id="CP155571">
    <property type="protein sequence ID" value="XFO72776.1"/>
    <property type="molecule type" value="Genomic_DNA"/>
</dbReference>
<gene>
    <name evidence="1" type="ORF">SPACI_028290</name>
</gene>
<organism evidence="1 2">
    <name type="scientific">Sporomusa acidovorans (strain ATCC 49682 / DSM 3132 / Mol)</name>
    <dbReference type="NCBI Taxonomy" id="1123286"/>
    <lineage>
        <taxon>Bacteria</taxon>
        <taxon>Bacillati</taxon>
        <taxon>Bacillota</taxon>
        <taxon>Negativicutes</taxon>
        <taxon>Selenomonadales</taxon>
        <taxon>Sporomusaceae</taxon>
        <taxon>Sporomusa</taxon>
    </lineage>
</organism>
<dbReference type="Pfam" id="PF07485">
    <property type="entry name" value="DUF1529"/>
    <property type="match status" value="1"/>
</dbReference>